<proteinExistence type="predicted"/>
<dbReference type="Gene3D" id="3.30.1520.10">
    <property type="entry name" value="Phox-like domain"/>
    <property type="match status" value="1"/>
</dbReference>
<dbReference type="EMBL" id="CH473967">
    <property type="protein sequence ID" value="EDM11370.1"/>
    <property type="molecule type" value="Genomic_DNA"/>
</dbReference>
<feature type="domain" description="PX" evidence="1">
    <location>
        <begin position="1"/>
        <end position="42"/>
    </location>
</feature>
<dbReference type="GO" id="GO:0015031">
    <property type="term" value="P:protein transport"/>
    <property type="evidence" value="ECO:0007669"/>
    <property type="project" value="InterPro"/>
</dbReference>
<evidence type="ECO:0000259" key="1">
    <source>
        <dbReference type="PROSITE" id="PS50195"/>
    </source>
</evidence>
<dbReference type="PROSITE" id="PS50195">
    <property type="entry name" value="PX"/>
    <property type="match status" value="1"/>
</dbReference>
<evidence type="ECO:0000313" key="2">
    <source>
        <dbReference type="EMBL" id="EDM11370.1"/>
    </source>
</evidence>
<dbReference type="SUPFAM" id="SSF64268">
    <property type="entry name" value="PX domain"/>
    <property type="match status" value="1"/>
</dbReference>
<dbReference type="InterPro" id="IPR001683">
    <property type="entry name" value="PX_dom"/>
</dbReference>
<dbReference type="AlphaFoldDB" id="A6IRL6"/>
<gene>
    <name evidence="2" type="ORF">rCG_53037</name>
</gene>
<name>A6IRL6_RAT</name>
<sequence length="79" mass="9196">MDPDFVERRRIGLENFLLRVASHPVLCRDKIFYLFLTQEGNWKETVNETGFQLKVRTVVWADSSHPFTVPSTAACTHWS</sequence>
<dbReference type="InterPro" id="IPR036871">
    <property type="entry name" value="PX_dom_sf"/>
</dbReference>
<evidence type="ECO:0000313" key="3">
    <source>
        <dbReference type="Proteomes" id="UP000234681"/>
    </source>
</evidence>
<protein>
    <submittedName>
        <fullName evidence="2">RCG53037</fullName>
    </submittedName>
</protein>
<reference evidence="3" key="1">
    <citation type="submission" date="2005-09" db="EMBL/GenBank/DDBJ databases">
        <authorList>
            <person name="Mural R.J."/>
            <person name="Li P.W."/>
            <person name="Adams M.D."/>
            <person name="Amanatides P.G."/>
            <person name="Baden-Tillson H."/>
            <person name="Barnstead M."/>
            <person name="Chin S.H."/>
            <person name="Dew I."/>
            <person name="Evans C.A."/>
            <person name="Ferriera S."/>
            <person name="Flanigan M."/>
            <person name="Fosler C."/>
            <person name="Glodek A."/>
            <person name="Gu Z."/>
            <person name="Holt R.A."/>
            <person name="Jennings D."/>
            <person name="Kraft C.L."/>
            <person name="Lu F."/>
            <person name="Nguyen T."/>
            <person name="Nusskern D.R."/>
            <person name="Pfannkoch C.M."/>
            <person name="Sitter C."/>
            <person name="Sutton G.G."/>
            <person name="Venter J.C."/>
            <person name="Wang Z."/>
            <person name="Woodage T."/>
            <person name="Zheng X.H."/>
            <person name="Zhong F."/>
        </authorList>
    </citation>
    <scope>NUCLEOTIDE SEQUENCE [LARGE SCALE GENOMIC DNA]</scope>
    <source>
        <strain>BN</strain>
        <strain evidence="3">Sprague-Dawley</strain>
    </source>
</reference>
<dbReference type="InterPro" id="IPR034783">
    <property type="entry name" value="SNX4"/>
</dbReference>
<accession>A6IRL6</accession>
<dbReference type="Pfam" id="PF00787">
    <property type="entry name" value="PX"/>
    <property type="match status" value="1"/>
</dbReference>
<dbReference type="PANTHER" id="PTHR46596">
    <property type="entry name" value="SORTING NEXIN-4"/>
    <property type="match status" value="1"/>
</dbReference>
<dbReference type="Proteomes" id="UP000234681">
    <property type="component" value="Chromosome 11"/>
</dbReference>
<dbReference type="PANTHER" id="PTHR46596:SF1">
    <property type="entry name" value="SORTING NEXIN-4"/>
    <property type="match status" value="1"/>
</dbReference>
<organism evidence="2 3">
    <name type="scientific">Rattus norvegicus</name>
    <name type="common">Rat</name>
    <dbReference type="NCBI Taxonomy" id="10116"/>
    <lineage>
        <taxon>Eukaryota</taxon>
        <taxon>Metazoa</taxon>
        <taxon>Chordata</taxon>
        <taxon>Craniata</taxon>
        <taxon>Vertebrata</taxon>
        <taxon>Euteleostomi</taxon>
        <taxon>Mammalia</taxon>
        <taxon>Eutheria</taxon>
        <taxon>Euarchontoglires</taxon>
        <taxon>Glires</taxon>
        <taxon>Rodentia</taxon>
        <taxon>Myomorpha</taxon>
        <taxon>Muroidea</taxon>
        <taxon>Muridae</taxon>
        <taxon>Murinae</taxon>
        <taxon>Rattus</taxon>
    </lineage>
</organism>
<dbReference type="GO" id="GO:0035091">
    <property type="term" value="F:phosphatidylinositol binding"/>
    <property type="evidence" value="ECO:0007669"/>
    <property type="project" value="InterPro"/>
</dbReference>